<dbReference type="Pfam" id="PF07508">
    <property type="entry name" value="Recombinase"/>
    <property type="match status" value="1"/>
</dbReference>
<dbReference type="SUPFAM" id="SSF53041">
    <property type="entry name" value="Resolvase-like"/>
    <property type="match status" value="1"/>
</dbReference>
<dbReference type="CDD" id="cd00338">
    <property type="entry name" value="Ser_Recombinase"/>
    <property type="match status" value="1"/>
</dbReference>
<reference evidence="4" key="1">
    <citation type="submission" date="2017-09" db="EMBL/GenBank/DDBJ databases">
        <title>Depth-based differentiation of microbial function through sediment-hosted aquifers and enrichment of novel symbionts in the deep terrestrial subsurface.</title>
        <authorList>
            <person name="Probst A.J."/>
            <person name="Ladd B."/>
            <person name="Jarett J.K."/>
            <person name="Geller-Mcgrath D.E."/>
            <person name="Sieber C.M.K."/>
            <person name="Emerson J.B."/>
            <person name="Anantharaman K."/>
            <person name="Thomas B.C."/>
            <person name="Malmstrom R."/>
            <person name="Stieglmeier M."/>
            <person name="Klingl A."/>
            <person name="Woyke T."/>
            <person name="Ryan C.M."/>
            <person name="Banfield J.F."/>
        </authorList>
    </citation>
    <scope>NUCLEOTIDE SEQUENCE [LARGE SCALE GENOMIC DNA]</scope>
</reference>
<dbReference type="InterPro" id="IPR011109">
    <property type="entry name" value="DNA_bind_recombinase_dom"/>
</dbReference>
<proteinExistence type="predicted"/>
<evidence type="ECO:0000313" key="3">
    <source>
        <dbReference type="EMBL" id="PIR78174.1"/>
    </source>
</evidence>
<dbReference type="Pfam" id="PF13408">
    <property type="entry name" value="Zn_ribbon_recom"/>
    <property type="match status" value="1"/>
</dbReference>
<dbReference type="PROSITE" id="PS51737">
    <property type="entry name" value="RECOMBINASE_DNA_BIND"/>
    <property type="match status" value="1"/>
</dbReference>
<dbReference type="Gene3D" id="3.40.50.1390">
    <property type="entry name" value="Resolvase, N-terminal catalytic domain"/>
    <property type="match status" value="1"/>
</dbReference>
<dbReference type="SMART" id="SM00857">
    <property type="entry name" value="Resolvase"/>
    <property type="match status" value="1"/>
</dbReference>
<evidence type="ECO:0000256" key="1">
    <source>
        <dbReference type="SAM" id="Coils"/>
    </source>
</evidence>
<dbReference type="InterPro" id="IPR036162">
    <property type="entry name" value="Resolvase-like_N_sf"/>
</dbReference>
<dbReference type="GO" id="GO:0000150">
    <property type="term" value="F:DNA strand exchange activity"/>
    <property type="evidence" value="ECO:0007669"/>
    <property type="project" value="InterPro"/>
</dbReference>
<keyword evidence="1" id="KW-0175">Coiled coil</keyword>
<feature type="coiled-coil region" evidence="1">
    <location>
        <begin position="416"/>
        <end position="443"/>
    </location>
</feature>
<dbReference type="Pfam" id="PF00239">
    <property type="entry name" value="Resolvase"/>
    <property type="match status" value="1"/>
</dbReference>
<dbReference type="PANTHER" id="PTHR30461:SF23">
    <property type="entry name" value="DNA RECOMBINASE-RELATED"/>
    <property type="match status" value="1"/>
</dbReference>
<gene>
    <name evidence="3" type="ORF">COU28_03020</name>
</gene>
<feature type="domain" description="Recombinase" evidence="2">
    <location>
        <begin position="163"/>
        <end position="276"/>
    </location>
</feature>
<protein>
    <recommendedName>
        <fullName evidence="2">Recombinase domain-containing protein</fullName>
    </recommendedName>
</protein>
<dbReference type="Gene3D" id="3.90.1750.20">
    <property type="entry name" value="Putative Large Serine Recombinase, Chain B, Domain 2"/>
    <property type="match status" value="1"/>
</dbReference>
<name>A0A2H0TY80_9BACT</name>
<sequence>MNYNDNKTYTYFLYARKSSESEDRQVQSIDDQVGRLKELAKTLGIKIKHVYTEAKTAKKPNNRLVFDEMMKKIEAGEANGILCWQINRLSRNPIDSAQVQWLLQQGGLKSIQTIDREYKPEDNVLLFNVESGMANQFILDLSKNVKRGNLCKVKNGWRPGMVALGYLNELENHTIIPDPERFDLIRRAWDYMLTGNYTVPQVLTKLNDEWGFRSKKRKRTGGKPMSVSGMYRTFTNIFYAGVLVYDGVEYVGKHKKMVTLEEYDRVQEILGRKGKPRPKKYTFAFTGMIRCGECGCQITAEKKKKFIKKTGEIRYYTYYHCTRRKTDVVCTQRKSIDEKTLENLIFERIDKLAILPEFFDWAMEALNQDNDKEIVDRSKVYEMQHKSITQAQKELNNLTKMRYRELIDDDMFIKERDVLQGQIKKLQQELRETEQRAEEWLELTEQVFHFARYAQDHFENGSIEERKDVLSGLGSNFLLKDQKLDISVHKWLLPIINGYKTLEDEYKMLEPNIFGSTKVKTEALTSVITRWQAR</sequence>
<dbReference type="InterPro" id="IPR025827">
    <property type="entry name" value="Zn_ribbon_recom_dom"/>
</dbReference>
<dbReference type="GO" id="GO:0003677">
    <property type="term" value="F:DNA binding"/>
    <property type="evidence" value="ECO:0007669"/>
    <property type="project" value="InterPro"/>
</dbReference>
<evidence type="ECO:0000259" key="2">
    <source>
        <dbReference type="PROSITE" id="PS51737"/>
    </source>
</evidence>
<dbReference type="PANTHER" id="PTHR30461">
    <property type="entry name" value="DNA-INVERTASE FROM LAMBDOID PROPHAGE"/>
    <property type="match status" value="1"/>
</dbReference>
<dbReference type="AlphaFoldDB" id="A0A2H0TY80"/>
<evidence type="ECO:0000313" key="4">
    <source>
        <dbReference type="Proteomes" id="UP000230852"/>
    </source>
</evidence>
<accession>A0A2H0TY80</accession>
<dbReference type="InterPro" id="IPR006119">
    <property type="entry name" value="Resolv_N"/>
</dbReference>
<organism evidence="3 4">
    <name type="scientific">Candidatus Magasanikbacteria bacterium CG10_big_fil_rev_8_21_14_0_10_36_16</name>
    <dbReference type="NCBI Taxonomy" id="1974645"/>
    <lineage>
        <taxon>Bacteria</taxon>
        <taxon>Candidatus Magasanikiibacteriota</taxon>
    </lineage>
</organism>
<dbReference type="EMBL" id="PFBU01000059">
    <property type="protein sequence ID" value="PIR78174.1"/>
    <property type="molecule type" value="Genomic_DNA"/>
</dbReference>
<comment type="caution">
    <text evidence="3">The sequence shown here is derived from an EMBL/GenBank/DDBJ whole genome shotgun (WGS) entry which is preliminary data.</text>
</comment>
<dbReference type="Proteomes" id="UP000230852">
    <property type="component" value="Unassembled WGS sequence"/>
</dbReference>
<dbReference type="InterPro" id="IPR038109">
    <property type="entry name" value="DNA_bind_recomb_sf"/>
</dbReference>
<dbReference type="InterPro" id="IPR050639">
    <property type="entry name" value="SSR_resolvase"/>
</dbReference>